<protein>
    <submittedName>
        <fullName evidence="1">Uncharacterized protein</fullName>
    </submittedName>
</protein>
<sequence length="112" mass="12484">MSPKGAKGADLKPPNNKWAHLSLLLAIIPEDPKWPKNPKISKLPKGPRTIKLAINSHGRLHSTHSLWKPPEATISVPERYSLSYGPHTAGTRNGEFMGIYTIMHHFSSEIQM</sequence>
<dbReference type="AlphaFoldDB" id="A0A9Q3D4F1"/>
<proteinExistence type="predicted"/>
<dbReference type="EMBL" id="AVOT02012601">
    <property type="protein sequence ID" value="MBW0494480.1"/>
    <property type="molecule type" value="Genomic_DNA"/>
</dbReference>
<reference evidence="1" key="1">
    <citation type="submission" date="2021-03" db="EMBL/GenBank/DDBJ databases">
        <title>Draft genome sequence of rust myrtle Austropuccinia psidii MF-1, a brazilian biotype.</title>
        <authorList>
            <person name="Quecine M.C."/>
            <person name="Pachon D.M.R."/>
            <person name="Bonatelli M.L."/>
            <person name="Correr F.H."/>
            <person name="Franceschini L.M."/>
            <person name="Leite T.F."/>
            <person name="Margarido G.R.A."/>
            <person name="Almeida C.A."/>
            <person name="Ferrarezi J.A."/>
            <person name="Labate C.A."/>
        </authorList>
    </citation>
    <scope>NUCLEOTIDE SEQUENCE</scope>
    <source>
        <strain evidence="1">MF-1</strain>
    </source>
</reference>
<gene>
    <name evidence="1" type="ORF">O181_034195</name>
</gene>
<comment type="caution">
    <text evidence="1">The sequence shown here is derived from an EMBL/GenBank/DDBJ whole genome shotgun (WGS) entry which is preliminary data.</text>
</comment>
<evidence type="ECO:0000313" key="2">
    <source>
        <dbReference type="Proteomes" id="UP000765509"/>
    </source>
</evidence>
<keyword evidence="2" id="KW-1185">Reference proteome</keyword>
<accession>A0A9Q3D4F1</accession>
<evidence type="ECO:0000313" key="1">
    <source>
        <dbReference type="EMBL" id="MBW0494480.1"/>
    </source>
</evidence>
<dbReference type="Proteomes" id="UP000765509">
    <property type="component" value="Unassembled WGS sequence"/>
</dbReference>
<organism evidence="1 2">
    <name type="scientific">Austropuccinia psidii MF-1</name>
    <dbReference type="NCBI Taxonomy" id="1389203"/>
    <lineage>
        <taxon>Eukaryota</taxon>
        <taxon>Fungi</taxon>
        <taxon>Dikarya</taxon>
        <taxon>Basidiomycota</taxon>
        <taxon>Pucciniomycotina</taxon>
        <taxon>Pucciniomycetes</taxon>
        <taxon>Pucciniales</taxon>
        <taxon>Sphaerophragmiaceae</taxon>
        <taxon>Austropuccinia</taxon>
    </lineage>
</organism>
<name>A0A9Q3D4F1_9BASI</name>